<proteinExistence type="predicted"/>
<reference evidence="3" key="1">
    <citation type="submission" date="2022-12" db="EMBL/GenBank/DDBJ databases">
        <authorList>
            <person name="Wang J."/>
        </authorList>
    </citation>
    <scope>NUCLEOTIDE SEQUENCE</scope>
    <source>
        <strain evidence="3">HY-42-06</strain>
    </source>
</reference>
<accession>A0ABT4CS64</accession>
<protein>
    <submittedName>
        <fullName evidence="3">Aldehyde dehydrogenase family protein</fullName>
    </submittedName>
</protein>
<dbReference type="SUPFAM" id="SSF53720">
    <property type="entry name" value="ALDH-like"/>
    <property type="match status" value="1"/>
</dbReference>
<dbReference type="EMBL" id="JAPQES010000005">
    <property type="protein sequence ID" value="MCY6371916.1"/>
    <property type="molecule type" value="Genomic_DNA"/>
</dbReference>
<dbReference type="Pfam" id="PF00171">
    <property type="entry name" value="Aldedh"/>
    <property type="match status" value="1"/>
</dbReference>
<dbReference type="InterPro" id="IPR015590">
    <property type="entry name" value="Aldehyde_DH_dom"/>
</dbReference>
<feature type="domain" description="Aldehyde dehydrogenase" evidence="2">
    <location>
        <begin position="10"/>
        <end position="265"/>
    </location>
</feature>
<keyword evidence="4" id="KW-1185">Reference proteome</keyword>
<dbReference type="Proteomes" id="UP001079657">
    <property type="component" value="Unassembled WGS sequence"/>
</dbReference>
<sequence>MDNKEFILGLVEKAKKAQEELATYTQEELDAIVKVIAKTVYDNAEELAKMAVEETRMGVYEDKVGKNRGKSKTIWNNLKDKKSVGIIDRDEAKGLVMVAKPVGVVGAVTPTTNPIVTPMCNSMFALKGGNAIIVAPHPRSQKCSAYTVDLIMKALKDQGVKCPEDAIQVIRESSIEKTNELMKAVDVVVATGGMGVVKAAYSSGRPSYGVGAGNVQVVIDRDVDFVDATAKIIAGRKFDNGIICSGEQTIIAPAEKYDEVVAAAVSNGAYYIDDEATVDKFRKVIFVDGHINKDVVGQSVQKVAELAGVEVPQETKVILLKANGIGAEDDLCKEKMCPVMAAFKYDTFEDAVRIAQTNLDLEGKGHSAALHSNNQEHIDYAGVNLTVSRLVVNAPSSTTAGGSLTNGFAPTTTLGCGTWGNNAISENFDYKHLINVSRIGMVIKDAKVPTDEEIWA</sequence>
<dbReference type="PANTHER" id="PTHR11699">
    <property type="entry name" value="ALDEHYDE DEHYDROGENASE-RELATED"/>
    <property type="match status" value="1"/>
</dbReference>
<dbReference type="CDD" id="cd07122">
    <property type="entry name" value="ALDH_F20_ACDH"/>
    <property type="match status" value="1"/>
</dbReference>
<dbReference type="InterPro" id="IPR016163">
    <property type="entry name" value="Ald_DH_C"/>
</dbReference>
<evidence type="ECO:0000313" key="4">
    <source>
        <dbReference type="Proteomes" id="UP001079657"/>
    </source>
</evidence>
<dbReference type="Gene3D" id="3.40.309.10">
    <property type="entry name" value="Aldehyde Dehydrogenase, Chain A, domain 2"/>
    <property type="match status" value="1"/>
</dbReference>
<dbReference type="Gene3D" id="3.40.605.10">
    <property type="entry name" value="Aldehyde Dehydrogenase, Chain A, domain 1"/>
    <property type="match status" value="1"/>
</dbReference>
<dbReference type="RefSeq" id="WP_268050813.1">
    <property type="nucleotide sequence ID" value="NZ_JAPQES010000005.1"/>
</dbReference>
<gene>
    <name evidence="3" type="ORF">OXH55_14815</name>
</gene>
<dbReference type="InterPro" id="IPR016161">
    <property type="entry name" value="Ald_DH/histidinol_DH"/>
</dbReference>
<name>A0ABT4CS64_9CLOT</name>
<evidence type="ECO:0000256" key="1">
    <source>
        <dbReference type="ARBA" id="ARBA00023002"/>
    </source>
</evidence>
<comment type="caution">
    <text evidence="3">The sequence shown here is derived from an EMBL/GenBank/DDBJ whole genome shotgun (WGS) entry which is preliminary data.</text>
</comment>
<organism evidence="3 4">
    <name type="scientific">Clostridium ganghwense</name>
    <dbReference type="NCBI Taxonomy" id="312089"/>
    <lineage>
        <taxon>Bacteria</taxon>
        <taxon>Bacillati</taxon>
        <taxon>Bacillota</taxon>
        <taxon>Clostridia</taxon>
        <taxon>Eubacteriales</taxon>
        <taxon>Clostridiaceae</taxon>
        <taxon>Clostridium</taxon>
    </lineage>
</organism>
<evidence type="ECO:0000313" key="3">
    <source>
        <dbReference type="EMBL" id="MCY6371916.1"/>
    </source>
</evidence>
<evidence type="ECO:0000259" key="2">
    <source>
        <dbReference type="Pfam" id="PF00171"/>
    </source>
</evidence>
<keyword evidence="1" id="KW-0560">Oxidoreductase</keyword>
<dbReference type="InterPro" id="IPR016162">
    <property type="entry name" value="Ald_DH_N"/>
</dbReference>